<dbReference type="AlphaFoldDB" id="A0AAX6EKK0"/>
<keyword evidence="1" id="KW-1133">Transmembrane helix</keyword>
<proteinExistence type="predicted"/>
<gene>
    <name evidence="2" type="ORF">M6B38_183395</name>
    <name evidence="3" type="ORF">M6B38_183400</name>
</gene>
<protein>
    <submittedName>
        <fullName evidence="2">Skin secretory protein xP2-like</fullName>
    </submittedName>
</protein>
<evidence type="ECO:0000256" key="1">
    <source>
        <dbReference type="SAM" id="Phobius"/>
    </source>
</evidence>
<reference evidence="2" key="2">
    <citation type="submission" date="2023-04" db="EMBL/GenBank/DDBJ databases">
        <authorList>
            <person name="Bruccoleri R.E."/>
            <person name="Oakeley E.J."/>
            <person name="Faust A.-M."/>
            <person name="Dessus-Babus S."/>
            <person name="Altorfer M."/>
            <person name="Burckhardt D."/>
            <person name="Oertli M."/>
            <person name="Naumann U."/>
            <person name="Petersen F."/>
            <person name="Wong J."/>
        </authorList>
    </citation>
    <scope>NUCLEOTIDE SEQUENCE</scope>
    <source>
        <strain evidence="2">GSM-AAB239-AS_SAM_17_03QT</strain>
        <tissue evidence="2">Leaf</tissue>
    </source>
</reference>
<evidence type="ECO:0000313" key="4">
    <source>
        <dbReference type="Proteomes" id="UP001140949"/>
    </source>
</evidence>
<sequence>MDFGFPDFPGNYSVDWKFCLWSWNYLVVIFCGLFWVGNEFSLVWDILQVLSAHFPVLGLSRNRGSAAQIFTKLYFYLISNRLSKIDL</sequence>
<keyword evidence="4" id="KW-1185">Reference proteome</keyword>
<evidence type="ECO:0000313" key="2">
    <source>
        <dbReference type="EMBL" id="KAJ6804469.1"/>
    </source>
</evidence>
<dbReference type="Proteomes" id="UP001140949">
    <property type="component" value="Unassembled WGS sequence"/>
</dbReference>
<dbReference type="EMBL" id="JANAVB010035820">
    <property type="protein sequence ID" value="KAJ6804469.1"/>
    <property type="molecule type" value="Genomic_DNA"/>
</dbReference>
<accession>A0AAX6EKK0</accession>
<name>A0AAX6EKK0_IRIPA</name>
<dbReference type="EMBL" id="JANAVB010035820">
    <property type="protein sequence ID" value="KAJ6804470.1"/>
    <property type="molecule type" value="Genomic_DNA"/>
</dbReference>
<feature type="transmembrane region" description="Helical" evidence="1">
    <location>
        <begin position="20"/>
        <end position="37"/>
    </location>
</feature>
<comment type="caution">
    <text evidence="2">The sequence shown here is derived from an EMBL/GenBank/DDBJ whole genome shotgun (WGS) entry which is preliminary data.</text>
</comment>
<keyword evidence="1" id="KW-0812">Transmembrane</keyword>
<keyword evidence="1" id="KW-0472">Membrane</keyword>
<evidence type="ECO:0000313" key="3">
    <source>
        <dbReference type="EMBL" id="KAJ6804470.1"/>
    </source>
</evidence>
<reference evidence="2" key="1">
    <citation type="journal article" date="2023" name="GigaByte">
        <title>Genome assembly of the bearded iris, Iris pallida Lam.</title>
        <authorList>
            <person name="Bruccoleri R.E."/>
            <person name="Oakeley E.J."/>
            <person name="Faust A.M.E."/>
            <person name="Altorfer M."/>
            <person name="Dessus-Babus S."/>
            <person name="Burckhardt D."/>
            <person name="Oertli M."/>
            <person name="Naumann U."/>
            <person name="Petersen F."/>
            <person name="Wong J."/>
        </authorList>
    </citation>
    <scope>NUCLEOTIDE SEQUENCE</scope>
    <source>
        <strain evidence="2">GSM-AAB239-AS_SAM_17_03QT</strain>
    </source>
</reference>
<organism evidence="2 4">
    <name type="scientific">Iris pallida</name>
    <name type="common">Sweet iris</name>
    <dbReference type="NCBI Taxonomy" id="29817"/>
    <lineage>
        <taxon>Eukaryota</taxon>
        <taxon>Viridiplantae</taxon>
        <taxon>Streptophyta</taxon>
        <taxon>Embryophyta</taxon>
        <taxon>Tracheophyta</taxon>
        <taxon>Spermatophyta</taxon>
        <taxon>Magnoliopsida</taxon>
        <taxon>Liliopsida</taxon>
        <taxon>Asparagales</taxon>
        <taxon>Iridaceae</taxon>
        <taxon>Iridoideae</taxon>
        <taxon>Irideae</taxon>
        <taxon>Iris</taxon>
    </lineage>
</organism>